<dbReference type="Pfam" id="PF00886">
    <property type="entry name" value="Ribosomal_S16"/>
    <property type="match status" value="1"/>
</dbReference>
<evidence type="ECO:0000256" key="3">
    <source>
        <dbReference type="ARBA" id="ARBA00023274"/>
    </source>
</evidence>
<dbReference type="VEuPathDB" id="FungiDB:GVI51_L08701"/>
<comment type="similarity">
    <text evidence="1">Belongs to the bacterial ribosomal protein bS16 family.</text>
</comment>
<evidence type="ECO:0000256" key="1">
    <source>
        <dbReference type="ARBA" id="ARBA00006668"/>
    </source>
</evidence>
<keyword evidence="3" id="KW-0687">Ribonucleoprotein</keyword>
<dbReference type="Gene3D" id="3.30.1320.10">
    <property type="match status" value="1"/>
</dbReference>
<dbReference type="FunFam" id="3.30.1320.10:FF:000013">
    <property type="entry name" value="Mitochondrial ribosomal protein"/>
    <property type="match status" value="1"/>
</dbReference>
<dbReference type="GO" id="GO:0005763">
    <property type="term" value="C:mitochondrial small ribosomal subunit"/>
    <property type="evidence" value="ECO:0007669"/>
    <property type="project" value="EnsemblFungi"/>
</dbReference>
<accession>A0A0W0D900</accession>
<organism evidence="5 7">
    <name type="scientific">Candida glabrata</name>
    <name type="common">Yeast</name>
    <name type="synonym">Torulopsis glabrata</name>
    <dbReference type="NCBI Taxonomy" id="5478"/>
    <lineage>
        <taxon>Eukaryota</taxon>
        <taxon>Fungi</taxon>
        <taxon>Dikarya</taxon>
        <taxon>Ascomycota</taxon>
        <taxon>Saccharomycotina</taxon>
        <taxon>Saccharomycetes</taxon>
        <taxon>Saccharomycetales</taxon>
        <taxon>Saccharomycetaceae</taxon>
        <taxon>Nakaseomyces</taxon>
    </lineage>
</organism>
<dbReference type="PROSITE" id="PS00732">
    <property type="entry name" value="RIBOSOMAL_S16"/>
    <property type="match status" value="1"/>
</dbReference>
<reference evidence="5 7" key="1">
    <citation type="submission" date="2015-10" db="EMBL/GenBank/DDBJ databases">
        <title>Draft genomes sequences of Candida glabrata isolates 1A, 1B, 2A, 2B, 3A and 3B.</title>
        <authorList>
            <person name="Haavelsrud O.E."/>
            <person name="Gaustad P."/>
        </authorList>
    </citation>
    <scope>NUCLEOTIDE SEQUENCE [LARGE SCALE GENOMIC DNA]</scope>
    <source>
        <strain evidence="5">910700640</strain>
    </source>
</reference>
<dbReference type="PANTHER" id="PTHR12919:SF20">
    <property type="entry name" value="SMALL RIBOSOMAL SUBUNIT PROTEIN BS16M"/>
    <property type="match status" value="1"/>
</dbReference>
<evidence type="ECO:0000313" key="6">
    <source>
        <dbReference type="EMBL" id="KTB12744.1"/>
    </source>
</evidence>
<protein>
    <submittedName>
        <fullName evidence="5">37S ribosomal protein S16, mitochondrial</fullName>
    </submittedName>
</protein>
<evidence type="ECO:0000256" key="2">
    <source>
        <dbReference type="ARBA" id="ARBA00022980"/>
    </source>
</evidence>
<dbReference type="InterPro" id="IPR023803">
    <property type="entry name" value="Ribosomal_bS16_dom_sf"/>
</dbReference>
<dbReference type="PANTHER" id="PTHR12919">
    <property type="entry name" value="30S RIBOSOMAL PROTEIN S16"/>
    <property type="match status" value="1"/>
</dbReference>
<dbReference type="NCBIfam" id="TIGR00002">
    <property type="entry name" value="S16"/>
    <property type="match status" value="1"/>
</dbReference>
<name>A0A0W0D900_CANGB</name>
<sequence>MACGLVRIRLARFGRVNSPLYNIVVARSHKARDAKPIEVLGTYNPVPKPLKKSEVKKGVIPTKEVALDFDRAKYWIGVGAQPSDTVVRLFQKAGILGPEWGNKKSTLQERPTIQPRKELLE</sequence>
<dbReference type="AlphaFoldDB" id="A0A0W0D900"/>
<dbReference type="GO" id="GO:0003735">
    <property type="term" value="F:structural constituent of ribosome"/>
    <property type="evidence" value="ECO:0007669"/>
    <property type="project" value="EnsemblFungi"/>
</dbReference>
<dbReference type="VEuPathDB" id="FungiDB:B1J91_L08734g"/>
<dbReference type="EMBL" id="LLZZ01000153">
    <property type="protein sequence ID" value="KTA98391.1"/>
    <property type="molecule type" value="Genomic_DNA"/>
</dbReference>
<keyword evidence="2 5" id="KW-0689">Ribosomal protein</keyword>
<proteinExistence type="inferred from homology"/>
<dbReference type="OMA" id="GFYNPIA"/>
<dbReference type="VEuPathDB" id="FungiDB:CAGL0L08734g"/>
<dbReference type="HAMAP" id="MF_00385">
    <property type="entry name" value="Ribosomal_bS16"/>
    <property type="match status" value="1"/>
</dbReference>
<evidence type="ECO:0000313" key="5">
    <source>
        <dbReference type="EMBL" id="KTA98391.1"/>
    </source>
</evidence>
<evidence type="ECO:0000256" key="4">
    <source>
        <dbReference type="SAM" id="MobiDB-lite"/>
    </source>
</evidence>
<dbReference type="InterPro" id="IPR020592">
    <property type="entry name" value="Ribosomal_bS16_CS"/>
</dbReference>
<dbReference type="Proteomes" id="UP000054886">
    <property type="component" value="Unassembled WGS sequence"/>
</dbReference>
<dbReference type="SUPFAM" id="SSF54565">
    <property type="entry name" value="Ribosomal protein S16"/>
    <property type="match status" value="1"/>
</dbReference>
<feature type="region of interest" description="Disordered" evidence="4">
    <location>
        <begin position="100"/>
        <end position="121"/>
    </location>
</feature>
<dbReference type="VEuPathDB" id="FungiDB:GWK60_L12749"/>
<dbReference type="EMBL" id="LLZZ01000016">
    <property type="protein sequence ID" value="KTB12744.1"/>
    <property type="molecule type" value="Genomic_DNA"/>
</dbReference>
<comment type="caution">
    <text evidence="5">The sequence shown here is derived from an EMBL/GenBank/DDBJ whole genome shotgun (WGS) entry which is preliminary data.</text>
</comment>
<dbReference type="InterPro" id="IPR000307">
    <property type="entry name" value="Ribosomal_bS16"/>
</dbReference>
<gene>
    <name evidence="5" type="ORF">AO440_005191</name>
    <name evidence="6" type="ORF">AO440_005814</name>
</gene>
<dbReference type="GO" id="GO:0032543">
    <property type="term" value="P:mitochondrial translation"/>
    <property type="evidence" value="ECO:0007669"/>
    <property type="project" value="TreeGrafter"/>
</dbReference>
<evidence type="ECO:0000313" key="7">
    <source>
        <dbReference type="Proteomes" id="UP000054886"/>
    </source>
</evidence>